<comment type="similarity">
    <text evidence="1">Belongs to the peptidase C40 family.</text>
</comment>
<keyword evidence="3" id="KW-0378">Hydrolase</keyword>
<evidence type="ECO:0000256" key="2">
    <source>
        <dbReference type="ARBA" id="ARBA00022670"/>
    </source>
</evidence>
<dbReference type="InterPro" id="IPR000064">
    <property type="entry name" value="NLP_P60_dom"/>
</dbReference>
<dbReference type="InterPro" id="IPR051202">
    <property type="entry name" value="Peptidase_C40"/>
</dbReference>
<evidence type="ECO:0000313" key="8">
    <source>
        <dbReference type="EMBL" id="MFC5653596.1"/>
    </source>
</evidence>
<name>A0ABW0WAQ9_9BACL</name>
<gene>
    <name evidence="8" type="ORF">ACFPYJ_31650</name>
</gene>
<dbReference type="Pfam" id="PF08239">
    <property type="entry name" value="SH3_3"/>
    <property type="match status" value="1"/>
</dbReference>
<dbReference type="Pfam" id="PF00877">
    <property type="entry name" value="NLPC_P60"/>
    <property type="match status" value="1"/>
</dbReference>
<organism evidence="8 9">
    <name type="scientific">Paenibacillus solisilvae</name>
    <dbReference type="NCBI Taxonomy" id="2486751"/>
    <lineage>
        <taxon>Bacteria</taxon>
        <taxon>Bacillati</taxon>
        <taxon>Bacillota</taxon>
        <taxon>Bacilli</taxon>
        <taxon>Bacillales</taxon>
        <taxon>Paenibacillaceae</taxon>
        <taxon>Paenibacillus</taxon>
    </lineage>
</organism>
<dbReference type="EMBL" id="JBHSOW010000130">
    <property type="protein sequence ID" value="MFC5653596.1"/>
    <property type="molecule type" value="Genomic_DNA"/>
</dbReference>
<accession>A0ABW0WAQ9</accession>
<keyword evidence="2" id="KW-0645">Protease</keyword>
<feature type="chain" id="PRO_5046281281" evidence="5">
    <location>
        <begin position="33"/>
        <end position="231"/>
    </location>
</feature>
<keyword evidence="4" id="KW-0788">Thiol protease</keyword>
<dbReference type="Proteomes" id="UP001596047">
    <property type="component" value="Unassembled WGS sequence"/>
</dbReference>
<dbReference type="SUPFAM" id="SSF50044">
    <property type="entry name" value="SH3-domain"/>
    <property type="match status" value="1"/>
</dbReference>
<dbReference type="PANTHER" id="PTHR47053">
    <property type="entry name" value="MUREIN DD-ENDOPEPTIDASE MEPH-RELATED"/>
    <property type="match status" value="1"/>
</dbReference>
<dbReference type="RefSeq" id="WP_379192313.1">
    <property type="nucleotide sequence ID" value="NZ_JBHSOW010000130.1"/>
</dbReference>
<evidence type="ECO:0000256" key="1">
    <source>
        <dbReference type="ARBA" id="ARBA00007074"/>
    </source>
</evidence>
<feature type="domain" description="SH3b" evidence="6">
    <location>
        <begin position="33"/>
        <end position="96"/>
    </location>
</feature>
<dbReference type="SUPFAM" id="SSF54001">
    <property type="entry name" value="Cysteine proteinases"/>
    <property type="match status" value="1"/>
</dbReference>
<dbReference type="InterPro" id="IPR003646">
    <property type="entry name" value="SH3-like_bac-type"/>
</dbReference>
<proteinExistence type="inferred from homology"/>
<dbReference type="PROSITE" id="PS51781">
    <property type="entry name" value="SH3B"/>
    <property type="match status" value="1"/>
</dbReference>
<dbReference type="InterPro" id="IPR036028">
    <property type="entry name" value="SH3-like_dom_sf"/>
</dbReference>
<evidence type="ECO:0000256" key="3">
    <source>
        <dbReference type="ARBA" id="ARBA00022801"/>
    </source>
</evidence>
<feature type="signal peptide" evidence="5">
    <location>
        <begin position="1"/>
        <end position="32"/>
    </location>
</feature>
<protein>
    <submittedName>
        <fullName evidence="8">C40 family peptidase</fullName>
    </submittedName>
</protein>
<evidence type="ECO:0000259" key="6">
    <source>
        <dbReference type="PROSITE" id="PS51781"/>
    </source>
</evidence>
<evidence type="ECO:0000259" key="7">
    <source>
        <dbReference type="PROSITE" id="PS51935"/>
    </source>
</evidence>
<dbReference type="PANTHER" id="PTHR47053:SF1">
    <property type="entry name" value="MUREIN DD-ENDOPEPTIDASE MEPH-RELATED"/>
    <property type="match status" value="1"/>
</dbReference>
<dbReference type="PROSITE" id="PS51935">
    <property type="entry name" value="NLPC_P60"/>
    <property type="match status" value="1"/>
</dbReference>
<dbReference type="Gene3D" id="3.90.1720.10">
    <property type="entry name" value="endopeptidase domain like (from Nostoc punctiforme)"/>
    <property type="match status" value="1"/>
</dbReference>
<feature type="domain" description="NlpC/P60" evidence="7">
    <location>
        <begin position="107"/>
        <end position="231"/>
    </location>
</feature>
<keyword evidence="5" id="KW-0732">Signal</keyword>
<evidence type="ECO:0000256" key="4">
    <source>
        <dbReference type="ARBA" id="ARBA00022807"/>
    </source>
</evidence>
<keyword evidence="9" id="KW-1185">Reference proteome</keyword>
<dbReference type="SMART" id="SM00287">
    <property type="entry name" value="SH3b"/>
    <property type="match status" value="1"/>
</dbReference>
<dbReference type="Gene3D" id="2.30.30.40">
    <property type="entry name" value="SH3 Domains"/>
    <property type="match status" value="1"/>
</dbReference>
<sequence length="231" mass="24893">MQLKKKYFGKKTIVSLGLALSMFAGLTATALASPSATATVNKGVNFRADQSTSAPVIGFVKAGTVLPVEAANNYWVLVDYNGKTGYVSRSYVTVHSNGSSSTPNSGTVSSSKIINTAKSFQGRVKYVFGARDQKRLIFDCSSFTQYIFQLNGKSIPWGSKAQAKVGSYIPKSKLQPGDLVFFSVSTPGQINHVGIYMGNGQFINNLPKKGVIISSLNSSHWTSHYITARRV</sequence>
<evidence type="ECO:0000313" key="9">
    <source>
        <dbReference type="Proteomes" id="UP001596047"/>
    </source>
</evidence>
<reference evidence="9" key="1">
    <citation type="journal article" date="2019" name="Int. J. Syst. Evol. Microbiol.">
        <title>The Global Catalogue of Microorganisms (GCM) 10K type strain sequencing project: providing services to taxonomists for standard genome sequencing and annotation.</title>
        <authorList>
            <consortium name="The Broad Institute Genomics Platform"/>
            <consortium name="The Broad Institute Genome Sequencing Center for Infectious Disease"/>
            <person name="Wu L."/>
            <person name="Ma J."/>
        </authorList>
    </citation>
    <scope>NUCLEOTIDE SEQUENCE [LARGE SCALE GENOMIC DNA]</scope>
    <source>
        <strain evidence="9">CGMCC 1.3240</strain>
    </source>
</reference>
<evidence type="ECO:0000256" key="5">
    <source>
        <dbReference type="SAM" id="SignalP"/>
    </source>
</evidence>
<dbReference type="InterPro" id="IPR038765">
    <property type="entry name" value="Papain-like_cys_pep_sf"/>
</dbReference>
<comment type="caution">
    <text evidence="8">The sequence shown here is derived from an EMBL/GenBank/DDBJ whole genome shotgun (WGS) entry which is preliminary data.</text>
</comment>